<keyword evidence="4" id="KW-1185">Reference proteome</keyword>
<protein>
    <submittedName>
        <fullName evidence="3">Uncharacterized protein</fullName>
    </submittedName>
</protein>
<proteinExistence type="predicted"/>
<feature type="region of interest" description="Disordered" evidence="1">
    <location>
        <begin position="318"/>
        <end position="376"/>
    </location>
</feature>
<comment type="caution">
    <text evidence="3">The sequence shown here is derived from an EMBL/GenBank/DDBJ whole genome shotgun (WGS) entry which is preliminary data.</text>
</comment>
<evidence type="ECO:0000313" key="4">
    <source>
        <dbReference type="Proteomes" id="UP001215151"/>
    </source>
</evidence>
<gene>
    <name evidence="3" type="ORF">ONZ51_g5129</name>
</gene>
<reference evidence="3" key="1">
    <citation type="submission" date="2022-11" db="EMBL/GenBank/DDBJ databases">
        <title>Genome Sequence of Cubamyces cubensis.</title>
        <authorList>
            <person name="Buettner E."/>
        </authorList>
    </citation>
    <scope>NUCLEOTIDE SEQUENCE</scope>
    <source>
        <strain evidence="3">MPL-01</strain>
    </source>
</reference>
<dbReference type="Proteomes" id="UP001215151">
    <property type="component" value="Unassembled WGS sequence"/>
</dbReference>
<organism evidence="3 4">
    <name type="scientific">Trametes cubensis</name>
    <dbReference type="NCBI Taxonomy" id="1111947"/>
    <lineage>
        <taxon>Eukaryota</taxon>
        <taxon>Fungi</taxon>
        <taxon>Dikarya</taxon>
        <taxon>Basidiomycota</taxon>
        <taxon>Agaricomycotina</taxon>
        <taxon>Agaricomycetes</taxon>
        <taxon>Polyporales</taxon>
        <taxon>Polyporaceae</taxon>
        <taxon>Trametes</taxon>
    </lineage>
</organism>
<evidence type="ECO:0000256" key="2">
    <source>
        <dbReference type="SAM" id="Phobius"/>
    </source>
</evidence>
<sequence length="376" mass="41408">MMSELAYNIWGTVASVIGTIAVFQAIIRWALDHLPSRKVEHVEKLLEKTKSSFEEALDSGLLDQDEVHRFDVWLAQYVLVKYIESRYDDVRADVFSIQTWYQDLAQWWQGISSDLVVICQALMNFRARLAIDRKLVPGNDGHLLPQATQLIRLILGTLVLERSWYPKSGSASAPGSARVRPVPEFPAIWPPRVTKKYTYVLTSGPPPSYPATTTSTPFTSDSSSSPSNTNDNESPCDSPNNLPSVKHHIISDDDLRQLLSLPLTRRSSDLERGVHQLDAAQRDVLRRYNGQLCGVGTGGHLRCRNHLGCRAVQTGDRLEPVKQRSTGTHGLGEPGSADNGDGKPAAAHGEPQPRILSSGDVPEDGGDRDCGEPLSV</sequence>
<evidence type="ECO:0000313" key="3">
    <source>
        <dbReference type="EMBL" id="KAJ8482821.1"/>
    </source>
</evidence>
<evidence type="ECO:0000256" key="1">
    <source>
        <dbReference type="SAM" id="MobiDB-lite"/>
    </source>
</evidence>
<feature type="transmembrane region" description="Helical" evidence="2">
    <location>
        <begin position="6"/>
        <end position="31"/>
    </location>
</feature>
<keyword evidence="2" id="KW-0812">Transmembrane</keyword>
<name>A0AAD7X9Q0_9APHY</name>
<feature type="region of interest" description="Disordered" evidence="1">
    <location>
        <begin position="206"/>
        <end position="245"/>
    </location>
</feature>
<feature type="compositionally biased region" description="Low complexity" evidence="1">
    <location>
        <begin position="210"/>
        <end position="235"/>
    </location>
</feature>
<keyword evidence="2" id="KW-1133">Transmembrane helix</keyword>
<keyword evidence="2" id="KW-0472">Membrane</keyword>
<dbReference type="AlphaFoldDB" id="A0AAD7X9Q0"/>
<dbReference type="EMBL" id="JAPEVG010000106">
    <property type="protein sequence ID" value="KAJ8482821.1"/>
    <property type="molecule type" value="Genomic_DNA"/>
</dbReference>
<accession>A0AAD7X9Q0</accession>
<feature type="compositionally biased region" description="Basic and acidic residues" evidence="1">
    <location>
        <begin position="365"/>
        <end position="376"/>
    </location>
</feature>